<dbReference type="EMBL" id="BLKU01000003">
    <property type="protein sequence ID" value="GFG64672.1"/>
    <property type="molecule type" value="Genomic_DNA"/>
</dbReference>
<gene>
    <name evidence="2" type="ORF">MKUB_21620</name>
</gene>
<evidence type="ECO:0000313" key="2">
    <source>
        <dbReference type="EMBL" id="GFG64672.1"/>
    </source>
</evidence>
<comment type="caution">
    <text evidence="2">The sequence shown here is derived from an EMBL/GenBank/DDBJ whole genome shotgun (WGS) entry which is preliminary data.</text>
</comment>
<name>A0ABQ1BLR3_9MYCO</name>
<accession>A0ABQ1BLR3</accession>
<keyword evidence="3" id="KW-1185">Reference proteome</keyword>
<evidence type="ECO:0000256" key="1">
    <source>
        <dbReference type="SAM" id="MobiDB-lite"/>
    </source>
</evidence>
<sequence length="94" mass="10489">MEPLVGKHQRQREPDVSGTADDADSFCGLSCHEKRPLGVLPPRREGHDKIEFSFAVVPWWEPKRSPTAHVAFSAKIGVGFLDSWPKSLAHFGHD</sequence>
<dbReference type="Proteomes" id="UP000465306">
    <property type="component" value="Unassembled WGS sequence"/>
</dbReference>
<reference evidence="2 3" key="1">
    <citation type="journal article" date="2019" name="Emerg. Microbes Infect.">
        <title>Comprehensive subspecies identification of 175 nontuberculous mycobacteria species based on 7547 genomic profiles.</title>
        <authorList>
            <person name="Matsumoto Y."/>
            <person name="Kinjo T."/>
            <person name="Motooka D."/>
            <person name="Nabeya D."/>
            <person name="Jung N."/>
            <person name="Uechi K."/>
            <person name="Horii T."/>
            <person name="Iida T."/>
            <person name="Fujita J."/>
            <person name="Nakamura S."/>
        </authorList>
    </citation>
    <scope>NUCLEOTIDE SEQUENCE [LARGE SCALE GENOMIC DNA]</scope>
    <source>
        <strain evidence="2 3">JCM 13573</strain>
    </source>
</reference>
<feature type="region of interest" description="Disordered" evidence="1">
    <location>
        <begin position="1"/>
        <end position="22"/>
    </location>
</feature>
<evidence type="ECO:0000313" key="3">
    <source>
        <dbReference type="Proteomes" id="UP000465306"/>
    </source>
</evidence>
<protein>
    <submittedName>
        <fullName evidence="2">Uncharacterized protein</fullName>
    </submittedName>
</protein>
<organism evidence="2 3">
    <name type="scientific">Mycobacterium kubicae</name>
    <dbReference type="NCBI Taxonomy" id="120959"/>
    <lineage>
        <taxon>Bacteria</taxon>
        <taxon>Bacillati</taxon>
        <taxon>Actinomycetota</taxon>
        <taxon>Actinomycetes</taxon>
        <taxon>Mycobacteriales</taxon>
        <taxon>Mycobacteriaceae</taxon>
        <taxon>Mycobacterium</taxon>
        <taxon>Mycobacterium simiae complex</taxon>
    </lineage>
</organism>
<proteinExistence type="predicted"/>